<dbReference type="InterPro" id="IPR041025">
    <property type="entry name" value="HNH_repeat"/>
</dbReference>
<keyword evidence="2" id="KW-1185">Reference proteome</keyword>
<gene>
    <name evidence="1" type="ORF">NMSP_1255</name>
</gene>
<name>A0A2Z2HVR9_9ARCH</name>
<dbReference type="KEGG" id="nct:NMSP_1255"/>
<reference evidence="1 2" key="1">
    <citation type="journal article" date="2017" name="Environ. Microbiol.">
        <title>Genome and epigenome of a novel marine Thaumarchaeota strain suggest viral infection, phosphorothioation DNA modification and multiple restriction systems.</title>
        <authorList>
            <person name="Ahlgren N.A."/>
            <person name="Chen Y."/>
            <person name="Needham D.M."/>
            <person name="Parada A.E."/>
            <person name="Sachdeva R."/>
            <person name="Trinh V."/>
            <person name="Chen T."/>
            <person name="Fuhrman J.A."/>
        </authorList>
    </citation>
    <scope>NUCLEOTIDE SEQUENCE [LARGE SCALE GENOMIC DNA]</scope>
    <source>
        <strain evidence="1 2">SPOT01</strain>
    </source>
</reference>
<evidence type="ECO:0000313" key="1">
    <source>
        <dbReference type="EMBL" id="ARS64870.1"/>
    </source>
</evidence>
<dbReference type="EMBL" id="CP021324">
    <property type="protein sequence ID" value="ARS64870.1"/>
    <property type="molecule type" value="Genomic_DNA"/>
</dbReference>
<evidence type="ECO:0000313" key="2">
    <source>
        <dbReference type="Proteomes" id="UP000249949"/>
    </source>
</evidence>
<dbReference type="Proteomes" id="UP000249949">
    <property type="component" value="Chromosome"/>
</dbReference>
<protein>
    <submittedName>
        <fullName evidence="1">Uncharacterized protein</fullName>
    </submittedName>
</protein>
<accession>A0A2Z2HVR9</accession>
<organism evidence="1 2">
    <name type="scientific">Candidatus Nitrosomarinus catalinensis</name>
    <dbReference type="NCBI Taxonomy" id="1898749"/>
    <lineage>
        <taxon>Archaea</taxon>
        <taxon>Nitrososphaerota</taxon>
        <taxon>Nitrososphaeria</taxon>
        <taxon>Nitrosopumilales</taxon>
        <taxon>Nitrosopumilaceae</taxon>
        <taxon>Candidatus Nitrosomarinus</taxon>
    </lineage>
</organism>
<sequence length="253" mass="30127">MRDTQICTECQDAYVPDKNSKFKTTDMENVAAEDIDISKGQAEFLKSLMKYIRIGELAPMKLRRLFNKSNHMKYFVNENWGDEEHFISLALDEKNSNQISQILYFLNVKNKIERVPTKQDMNELSVIDIGDYEKKFKTWENFLDLLGFDPWYRNNDSDITKKLKNIRKAKANNSRTDDYEEQEKSNLFLKNDTLEETIKKINELRTTIKENFEKKDSEENYADYSYVEMFNLLEKYIEIMPNKSKYDNIKDLS</sequence>
<proteinExistence type="predicted"/>
<dbReference type="AlphaFoldDB" id="A0A2Z2HVR9"/>
<dbReference type="Pfam" id="PF18780">
    <property type="entry name" value="HNH_repeat"/>
    <property type="match status" value="1"/>
</dbReference>